<evidence type="ECO:0000259" key="3">
    <source>
        <dbReference type="Pfam" id="PF19191"/>
    </source>
</evidence>
<evidence type="ECO:0000259" key="2">
    <source>
        <dbReference type="Pfam" id="PF02518"/>
    </source>
</evidence>
<proteinExistence type="predicted"/>
<keyword evidence="1" id="KW-0175">Coiled coil</keyword>
<dbReference type="REBASE" id="192468">
    <property type="entry name" value="EenF3201ORF15740P"/>
</dbReference>
<dbReference type="SUPFAM" id="SSF55874">
    <property type="entry name" value="ATPase domain of HSP90 chaperone/DNA topoisomerase II/histidine kinase"/>
    <property type="match status" value="2"/>
</dbReference>
<evidence type="ECO:0008006" key="6">
    <source>
        <dbReference type="Google" id="ProtNLM"/>
    </source>
</evidence>
<dbReference type="EMBL" id="CP016374">
    <property type="protein sequence ID" value="AQX02808.1"/>
    <property type="molecule type" value="Genomic_DNA"/>
</dbReference>
<reference evidence="4 5" key="1">
    <citation type="submission" date="2016-07" db="EMBL/GenBank/DDBJ databases">
        <title>Revisiting the taxonomy of the Elizabethkingia Genus using Whole-Genome Sequencing, Optical Mapping, and MALDI-TOF, along with proposal of three novel Elizabethkingia species: Elizabethkingia bruuniana sp. nov., Elizabethkingia ursingii sp. nov., and Elizabethkingia occulta sp. nov.</title>
        <authorList>
            <person name="Nicholson A.C."/>
        </authorList>
    </citation>
    <scope>NUCLEOTIDE SEQUENCE [LARGE SCALE GENOMIC DNA]</scope>
    <source>
        <strain evidence="4 5">F3201</strain>
    </source>
</reference>
<organism evidence="4 5">
    <name type="scientific">Elizabethkingia anophelis</name>
    <dbReference type="NCBI Taxonomy" id="1117645"/>
    <lineage>
        <taxon>Bacteria</taxon>
        <taxon>Pseudomonadati</taxon>
        <taxon>Bacteroidota</taxon>
        <taxon>Flavobacteriia</taxon>
        <taxon>Flavobacteriales</taxon>
        <taxon>Weeksellaceae</taxon>
        <taxon>Elizabethkingia</taxon>
    </lineage>
</organism>
<accession>A0AAU8VEZ5</accession>
<dbReference type="Pfam" id="PF02518">
    <property type="entry name" value="HATPase_c"/>
    <property type="match status" value="1"/>
</dbReference>
<name>A0AAU8VEZ5_9FLAO</name>
<protein>
    <recommendedName>
        <fullName evidence="6">Histidine kinase domain-containing protein</fullName>
    </recommendedName>
</protein>
<sequence>MMQFRTKARAVDLLGKGQIADLPTAIIELWKNGYDAYADNLTAEIFQKEYIGLENDLFLLTDDGKGMSQSDILDKWLVLGTDSKSRALLEVKPDKETLWKKPRVKAGEKGIGRLSVAFLGHPMLMLTKRIGFPLQLLFFDWRLLENFNLYLDDINIPVASLTSESDFEKIFLQLKKEFLKNFDKKEDSEGNIIWEDNQKELKNEIISSVAKAELSDKITNTLLNNFDNLKDSHGTKFLIFEPIDQILDLAKENQDDLRENRDFIISSLSGFFNPFILTKNEKNKVNTYFYIHQTLGKDKEIFNEEAKFFTKEDYDFADILIEGNFNGNGEFNGSLKIYDKVISYDYDSNRRKFKRKYYGNVFIKLGYSQGKLIDSKLSETAFKKINDKVTRNGGLYIYRDNFRVLPYGRSNADFLKFEERRNKRIGTYFFSYRRMFGYLGISRDENPELKDKSSREGLINNDPYSAFESDLIAFFIQVAKDYFSDKAEESIFLDEKKKLNEESQAIADDKKRETEEKKLFSRTLSEYPSRFKNYEKQYISILNEIEKKISLANSTYNDIEDLLDELNKLDIEFESLLPEMPKRYKPTDLQLDRLNNYEEQIFAFNKNVKKSSIDVMKKVNEKLELHELKQAFTKNAEVYKSELESIVLEYSKRLRIKFENTQKEYEDRSSNILSTYKIAENNAIEQIITKKDIAEQNRALKLFFDQRKDELNKTLIPFIEHIEKMNFDIDEELLQGAYKARYDQMLQQWSMIQETAQLGIAVEIIDHEFNVLYARINRLLEDLDSNNLFIENKQYLQLESTFRTLEDKYDLLSPLYRINGGSIKEIPGANVISYVKDFFGKQLSDDKIEITYSNSFFKHIILIKEPTLYTVIINIVNNAIYWMRNAERKEIRFDYLKNTQEILILNSGKKIEEHRLSKIFGLFHSNRPGGRGIGLYLAKESLNENYYDIEASNEQEYNYLEGACFIIKTLSK</sequence>
<evidence type="ECO:0000256" key="1">
    <source>
        <dbReference type="SAM" id="Coils"/>
    </source>
</evidence>
<feature type="domain" description="Histidine kinase/HSP90-like ATPase" evidence="2">
    <location>
        <begin position="865"/>
        <end position="967"/>
    </location>
</feature>
<dbReference type="Pfam" id="PF19191">
    <property type="entry name" value="HEF_HK"/>
    <property type="match status" value="1"/>
</dbReference>
<gene>
    <name evidence="4" type="ORF">BBD32_15745</name>
</gene>
<feature type="coiled-coil region" evidence="1">
    <location>
        <begin position="542"/>
        <end position="572"/>
    </location>
</feature>
<dbReference type="InterPro" id="IPR043836">
    <property type="entry name" value="DHp"/>
</dbReference>
<dbReference type="Gene3D" id="3.30.565.10">
    <property type="entry name" value="Histidine kinase-like ATPase, C-terminal domain"/>
    <property type="match status" value="2"/>
</dbReference>
<dbReference type="Proteomes" id="UP000190848">
    <property type="component" value="Chromosome"/>
</dbReference>
<dbReference type="InterPro" id="IPR003594">
    <property type="entry name" value="HATPase_dom"/>
</dbReference>
<evidence type="ECO:0000313" key="5">
    <source>
        <dbReference type="Proteomes" id="UP000190848"/>
    </source>
</evidence>
<dbReference type="AlphaFoldDB" id="A0AAU8VEZ5"/>
<dbReference type="Pfam" id="PF13589">
    <property type="entry name" value="HATPase_c_3"/>
    <property type="match status" value="1"/>
</dbReference>
<dbReference type="InterPro" id="IPR036890">
    <property type="entry name" value="HATPase_C_sf"/>
</dbReference>
<evidence type="ECO:0000313" key="4">
    <source>
        <dbReference type="EMBL" id="AQX02808.1"/>
    </source>
</evidence>
<feature type="domain" description="Dimerisation and histidine phosphotransfer (DHp)" evidence="3">
    <location>
        <begin position="757"/>
        <end position="818"/>
    </location>
</feature>